<sequence>MISRTTKQFWNLYQALPTELRERAEKAYELWHSNPHSPGLQFKRVDQEEPIYSVRISLDCRALGVLRGDTITWFWIGRHAGYERMLR</sequence>
<comment type="caution">
    <text evidence="2">The sequence shown here is derived from an EMBL/GenBank/DDBJ whole genome shotgun (WGS) entry which is preliminary data.</text>
</comment>
<organism evidence="2 3">
    <name type="scientific">Candidatus Electronema aureum</name>
    <dbReference type="NCBI Taxonomy" id="2005002"/>
    <lineage>
        <taxon>Bacteria</taxon>
        <taxon>Pseudomonadati</taxon>
        <taxon>Thermodesulfobacteriota</taxon>
        <taxon>Desulfobulbia</taxon>
        <taxon>Desulfobulbales</taxon>
        <taxon>Desulfobulbaceae</taxon>
        <taxon>Candidatus Electronema</taxon>
    </lineage>
</organism>
<reference evidence="2" key="1">
    <citation type="submission" date="2017-07" db="EMBL/GenBank/DDBJ databases">
        <title>The cable genome - Insights into the physiology and evolution of filamentous bacteria capable of sulfide oxidation via long distance electron transfer.</title>
        <authorList>
            <person name="Thorup C."/>
            <person name="Bjerg J.T."/>
            <person name="Schreiber L."/>
            <person name="Nielsen L.P."/>
            <person name="Kjeldsen K.U."/>
            <person name="Boesen T."/>
            <person name="Boggild A."/>
            <person name="Meysman F."/>
            <person name="Geelhoed J."/>
            <person name="Schramm A."/>
        </authorList>
    </citation>
    <scope>NUCLEOTIDE SEQUENCE [LARGE SCALE GENOMIC DNA]</scope>
    <source>
        <strain evidence="2">GS</strain>
    </source>
</reference>
<dbReference type="Pfam" id="PF24732">
    <property type="entry name" value="ParE_like"/>
    <property type="match status" value="1"/>
</dbReference>
<dbReference type="AlphaFoldDB" id="A0A521G585"/>
<protein>
    <recommendedName>
        <fullName evidence="1">ParE-like toxin domain-containing protein</fullName>
    </recommendedName>
</protein>
<gene>
    <name evidence="2" type="ORF">CDV28_10183</name>
</gene>
<feature type="domain" description="ParE-like toxin" evidence="1">
    <location>
        <begin position="19"/>
        <end position="83"/>
    </location>
</feature>
<evidence type="ECO:0000259" key="1">
    <source>
        <dbReference type="Pfam" id="PF24732"/>
    </source>
</evidence>
<evidence type="ECO:0000313" key="3">
    <source>
        <dbReference type="Proteomes" id="UP000316238"/>
    </source>
</evidence>
<dbReference type="InterPro" id="IPR056925">
    <property type="entry name" value="ParE-like"/>
</dbReference>
<name>A0A521G585_9BACT</name>
<dbReference type="InterPro" id="IPR035093">
    <property type="entry name" value="RelE/ParE_toxin_dom_sf"/>
</dbReference>
<evidence type="ECO:0000313" key="2">
    <source>
        <dbReference type="EMBL" id="TAA76185.1"/>
    </source>
</evidence>
<proteinExistence type="predicted"/>
<dbReference type="Proteomes" id="UP000316238">
    <property type="component" value="Unassembled WGS sequence"/>
</dbReference>
<accession>A0A521G585</accession>
<keyword evidence="3" id="KW-1185">Reference proteome</keyword>
<dbReference type="SUPFAM" id="SSF143011">
    <property type="entry name" value="RelE-like"/>
    <property type="match status" value="1"/>
</dbReference>
<dbReference type="EMBL" id="NQJD01000001">
    <property type="protein sequence ID" value="TAA76185.1"/>
    <property type="molecule type" value="Genomic_DNA"/>
</dbReference>